<dbReference type="RefSeq" id="WP_207398605.1">
    <property type="nucleotide sequence ID" value="NZ_JABRWO010000013.1"/>
</dbReference>
<reference evidence="1 2" key="1">
    <citation type="submission" date="2020-05" db="EMBL/GenBank/DDBJ databases">
        <title>Bremerella alba sp. nov., a novel planctomycete isolated from the surface of the macroalga Fucus spiralis.</title>
        <authorList>
            <person name="Godinho O."/>
            <person name="Botelho R."/>
            <person name="Albuquerque L."/>
            <person name="Wiegand S."/>
            <person name="Da Costa M.S."/>
            <person name="Lobo-Da-Cunha A."/>
            <person name="Jogler C."/>
            <person name="Lage O.M."/>
        </authorList>
    </citation>
    <scope>NUCLEOTIDE SEQUENCE [LARGE SCALE GENOMIC DNA]</scope>
    <source>
        <strain evidence="1 2">FF15</strain>
    </source>
</reference>
<dbReference type="EMBL" id="JABRWO010000013">
    <property type="protein sequence ID" value="MBA2117226.1"/>
    <property type="molecule type" value="Genomic_DNA"/>
</dbReference>
<dbReference type="AlphaFoldDB" id="A0A7V8V992"/>
<name>A0A7V8V992_9BACT</name>
<organism evidence="1 2">
    <name type="scientific">Bremerella alba</name>
    <dbReference type="NCBI Taxonomy" id="980252"/>
    <lineage>
        <taxon>Bacteria</taxon>
        <taxon>Pseudomonadati</taxon>
        <taxon>Planctomycetota</taxon>
        <taxon>Planctomycetia</taxon>
        <taxon>Pirellulales</taxon>
        <taxon>Pirellulaceae</taxon>
        <taxon>Bremerella</taxon>
    </lineage>
</organism>
<sequence length="71" mass="7812">MFLERAGFAEISIKGFQRYPLANHLHWLAKGKASGHLKWSQLRTPTLEAAYGEMLAGLNQTDTLIATATAP</sequence>
<proteinExistence type="predicted"/>
<gene>
    <name evidence="1" type="ORF">HOV93_44220</name>
</gene>
<accession>A0A7V8V992</accession>
<evidence type="ECO:0000313" key="2">
    <source>
        <dbReference type="Proteomes" id="UP000551616"/>
    </source>
</evidence>
<evidence type="ECO:0000313" key="1">
    <source>
        <dbReference type="EMBL" id="MBA2117226.1"/>
    </source>
</evidence>
<dbReference type="Proteomes" id="UP000551616">
    <property type="component" value="Unassembled WGS sequence"/>
</dbReference>
<protein>
    <submittedName>
        <fullName evidence="1">Uncharacterized protein</fullName>
    </submittedName>
</protein>
<comment type="caution">
    <text evidence="1">The sequence shown here is derived from an EMBL/GenBank/DDBJ whole genome shotgun (WGS) entry which is preliminary data.</text>
</comment>
<keyword evidence="2" id="KW-1185">Reference proteome</keyword>